<dbReference type="SUPFAM" id="SSF46785">
    <property type="entry name" value="Winged helix' DNA-binding domain"/>
    <property type="match status" value="1"/>
</dbReference>
<keyword evidence="3" id="KW-0238">DNA-binding</keyword>
<sequence>MQLDLNLLAALDALLEEGSVTAAAERLHVTAPAMSRSLGRLRRTTGDQILVRTGRTMTPTPYAIAVREQVHELLQQVRGVLAPSRDLDLTTLERTFTLRWHDSLVALAGPALLAAVRAQAPGVRLRFLAESSTDTPELRRGEVDLEANASRPTAPDVRAEQVAETRHVVAVRRGHPLTRVGTVTAARYAAAEHLTVSRRGRLGNALDEALARLGLTRRVVAAAPTEAAAFAFVRGTDLVVTVPESTARAAAADLELLPLPLELPPARVYLLWHQRYDTDRAHLWLRQLARTALATAD</sequence>
<keyword evidence="2" id="KW-0805">Transcription regulation</keyword>
<evidence type="ECO:0000256" key="4">
    <source>
        <dbReference type="ARBA" id="ARBA00023163"/>
    </source>
</evidence>
<evidence type="ECO:0000256" key="3">
    <source>
        <dbReference type="ARBA" id="ARBA00023125"/>
    </source>
</evidence>
<protein>
    <submittedName>
        <fullName evidence="6">LysR family transcriptional regulator</fullName>
    </submittedName>
</protein>
<comment type="caution">
    <text evidence="6">The sequence shown here is derived from an EMBL/GenBank/DDBJ whole genome shotgun (WGS) entry which is preliminary data.</text>
</comment>
<gene>
    <name evidence="6" type="ORF">EDD40_2396</name>
</gene>
<evidence type="ECO:0000313" key="7">
    <source>
        <dbReference type="Proteomes" id="UP000268727"/>
    </source>
</evidence>
<evidence type="ECO:0000256" key="2">
    <source>
        <dbReference type="ARBA" id="ARBA00023015"/>
    </source>
</evidence>
<dbReference type="PANTHER" id="PTHR30118">
    <property type="entry name" value="HTH-TYPE TRANSCRIPTIONAL REGULATOR LEUO-RELATED"/>
    <property type="match status" value="1"/>
</dbReference>
<dbReference type="InterPro" id="IPR036388">
    <property type="entry name" value="WH-like_DNA-bd_sf"/>
</dbReference>
<dbReference type="Gene3D" id="3.40.190.10">
    <property type="entry name" value="Periplasmic binding protein-like II"/>
    <property type="match status" value="2"/>
</dbReference>
<proteinExistence type="inferred from homology"/>
<evidence type="ECO:0000256" key="1">
    <source>
        <dbReference type="ARBA" id="ARBA00009437"/>
    </source>
</evidence>
<feature type="domain" description="HTH lysR-type" evidence="5">
    <location>
        <begin position="3"/>
        <end position="60"/>
    </location>
</feature>
<dbReference type="RefSeq" id="WP_123742962.1">
    <property type="nucleotide sequence ID" value="NZ_RJKM01000001.1"/>
</dbReference>
<dbReference type="Gene3D" id="1.10.10.10">
    <property type="entry name" value="Winged helix-like DNA-binding domain superfamily/Winged helix DNA-binding domain"/>
    <property type="match status" value="1"/>
</dbReference>
<reference evidence="6 7" key="1">
    <citation type="submission" date="2018-11" db="EMBL/GenBank/DDBJ databases">
        <title>Sequencing the genomes of 1000 actinobacteria strains.</title>
        <authorList>
            <person name="Klenk H.-P."/>
        </authorList>
    </citation>
    <scope>NUCLEOTIDE SEQUENCE [LARGE SCALE GENOMIC DNA]</scope>
    <source>
        <strain evidence="6 7">DSM 44231</strain>
    </source>
</reference>
<accession>A0A3N1H3M5</accession>
<dbReference type="AlphaFoldDB" id="A0A3N1H3M5"/>
<dbReference type="EMBL" id="RJKM01000001">
    <property type="protein sequence ID" value="ROP37109.1"/>
    <property type="molecule type" value="Genomic_DNA"/>
</dbReference>
<dbReference type="GO" id="GO:0003677">
    <property type="term" value="F:DNA binding"/>
    <property type="evidence" value="ECO:0007669"/>
    <property type="project" value="UniProtKB-KW"/>
</dbReference>
<dbReference type="InterPro" id="IPR005119">
    <property type="entry name" value="LysR_subst-bd"/>
</dbReference>
<dbReference type="InterPro" id="IPR036390">
    <property type="entry name" value="WH_DNA-bd_sf"/>
</dbReference>
<dbReference type="InterPro" id="IPR000847">
    <property type="entry name" value="LysR_HTH_N"/>
</dbReference>
<dbReference type="SUPFAM" id="SSF53850">
    <property type="entry name" value="Periplasmic binding protein-like II"/>
    <property type="match status" value="1"/>
</dbReference>
<comment type="similarity">
    <text evidence="1">Belongs to the LysR transcriptional regulatory family.</text>
</comment>
<organism evidence="6 7">
    <name type="scientific">Saccharothrix texasensis</name>
    <dbReference type="NCBI Taxonomy" id="103734"/>
    <lineage>
        <taxon>Bacteria</taxon>
        <taxon>Bacillati</taxon>
        <taxon>Actinomycetota</taxon>
        <taxon>Actinomycetes</taxon>
        <taxon>Pseudonocardiales</taxon>
        <taxon>Pseudonocardiaceae</taxon>
        <taxon>Saccharothrix</taxon>
    </lineage>
</organism>
<keyword evidence="7" id="KW-1185">Reference proteome</keyword>
<dbReference type="PANTHER" id="PTHR30118:SF15">
    <property type="entry name" value="TRANSCRIPTIONAL REGULATORY PROTEIN"/>
    <property type="match status" value="1"/>
</dbReference>
<dbReference type="Pfam" id="PF00126">
    <property type="entry name" value="HTH_1"/>
    <property type="match status" value="1"/>
</dbReference>
<name>A0A3N1H3M5_9PSEU</name>
<dbReference type="Proteomes" id="UP000268727">
    <property type="component" value="Unassembled WGS sequence"/>
</dbReference>
<evidence type="ECO:0000313" key="6">
    <source>
        <dbReference type="EMBL" id="ROP37109.1"/>
    </source>
</evidence>
<evidence type="ECO:0000259" key="5">
    <source>
        <dbReference type="PROSITE" id="PS50931"/>
    </source>
</evidence>
<dbReference type="Pfam" id="PF03466">
    <property type="entry name" value="LysR_substrate"/>
    <property type="match status" value="1"/>
</dbReference>
<keyword evidence="4" id="KW-0804">Transcription</keyword>
<dbReference type="PROSITE" id="PS50931">
    <property type="entry name" value="HTH_LYSR"/>
    <property type="match status" value="1"/>
</dbReference>
<dbReference type="InterPro" id="IPR050389">
    <property type="entry name" value="LysR-type_TF"/>
</dbReference>
<dbReference type="GO" id="GO:0003700">
    <property type="term" value="F:DNA-binding transcription factor activity"/>
    <property type="evidence" value="ECO:0007669"/>
    <property type="project" value="InterPro"/>
</dbReference>
<dbReference type="OrthoDB" id="8717159at2"/>